<gene>
    <name evidence="4" type="ORF">DFP94_11072</name>
</gene>
<evidence type="ECO:0000259" key="3">
    <source>
        <dbReference type="Pfam" id="PF12850"/>
    </source>
</evidence>
<feature type="domain" description="Calcineurin-like phosphoesterase" evidence="3">
    <location>
        <begin position="1"/>
        <end position="155"/>
    </location>
</feature>
<comment type="cofactor">
    <cofactor evidence="2">
        <name>a divalent metal cation</name>
        <dbReference type="ChEBI" id="CHEBI:60240"/>
    </cofactor>
</comment>
<dbReference type="PANTHER" id="PTHR11124">
    <property type="entry name" value="VACUOLAR SORTING PROTEIN VPS29"/>
    <property type="match status" value="1"/>
</dbReference>
<dbReference type="InterPro" id="IPR029052">
    <property type="entry name" value="Metallo-depent_PP-like"/>
</dbReference>
<dbReference type="InterPro" id="IPR024654">
    <property type="entry name" value="Calcineurin-like_PHP_lpxH"/>
</dbReference>
<evidence type="ECO:0000256" key="1">
    <source>
        <dbReference type="ARBA" id="ARBA00008950"/>
    </source>
</evidence>
<dbReference type="SUPFAM" id="SSF56300">
    <property type="entry name" value="Metallo-dependent phosphatases"/>
    <property type="match status" value="1"/>
</dbReference>
<reference evidence="4 5" key="1">
    <citation type="submission" date="2018-07" db="EMBL/GenBank/DDBJ databases">
        <title>Genomic Encyclopedia of Type Strains, Phase III (KMG-III): the genomes of soil and plant-associated and newly described type strains.</title>
        <authorList>
            <person name="Whitman W."/>
        </authorList>
    </citation>
    <scope>NUCLEOTIDE SEQUENCE [LARGE SCALE GENOMIC DNA]</scope>
    <source>
        <strain evidence="4 5">CECT 8333</strain>
    </source>
</reference>
<dbReference type="Proteomes" id="UP000253090">
    <property type="component" value="Unassembled WGS sequence"/>
</dbReference>
<accession>A0A369B6F1</accession>
<dbReference type="InterPro" id="IPR000979">
    <property type="entry name" value="Phosphodiesterase_MJ0936/Vps29"/>
</dbReference>
<sequence length="170" mass="18530">MRIGVVSDTHMPRKAKGLPPTLVKYLRRTDLIIHLGDWTSLEVLDQLSALAPVEGVAGNNDPAAVVNRFGYHKVITLGSGSLKLGLTHGFLPEGRGTAKEKALRTFAGKTLDGILFGHSHLPLSERKDGLLLFNPGSPTDKRRQPKYSFGILELTATGIKAKHHFFDSKV</sequence>
<dbReference type="GO" id="GO:0046872">
    <property type="term" value="F:metal ion binding"/>
    <property type="evidence" value="ECO:0007669"/>
    <property type="project" value="UniProtKB-KW"/>
</dbReference>
<comment type="similarity">
    <text evidence="1 2">Belongs to the metallophosphoesterase superfamily. YfcE family.</text>
</comment>
<organism evidence="4 5">
    <name type="scientific">Fontibacillus phaseoli</name>
    <dbReference type="NCBI Taxonomy" id="1416533"/>
    <lineage>
        <taxon>Bacteria</taxon>
        <taxon>Bacillati</taxon>
        <taxon>Bacillota</taxon>
        <taxon>Bacilli</taxon>
        <taxon>Bacillales</taxon>
        <taxon>Paenibacillaceae</taxon>
        <taxon>Fontibacillus</taxon>
    </lineage>
</organism>
<dbReference type="OrthoDB" id="9800565at2"/>
<protein>
    <recommendedName>
        <fullName evidence="2">Phosphoesterase</fullName>
        <ecNumber evidence="2">3.1.4.-</ecNumber>
    </recommendedName>
</protein>
<dbReference type="EC" id="3.1.4.-" evidence="2"/>
<dbReference type="Gene3D" id="3.60.21.10">
    <property type="match status" value="1"/>
</dbReference>
<dbReference type="NCBIfam" id="TIGR00040">
    <property type="entry name" value="yfcE"/>
    <property type="match status" value="1"/>
</dbReference>
<dbReference type="EMBL" id="QPJW01000010">
    <property type="protein sequence ID" value="RCX17011.1"/>
    <property type="molecule type" value="Genomic_DNA"/>
</dbReference>
<keyword evidence="2" id="KW-0479">Metal-binding</keyword>
<name>A0A369B6F1_9BACL</name>
<evidence type="ECO:0000313" key="4">
    <source>
        <dbReference type="EMBL" id="RCX17011.1"/>
    </source>
</evidence>
<dbReference type="AlphaFoldDB" id="A0A369B6F1"/>
<dbReference type="Pfam" id="PF12850">
    <property type="entry name" value="Metallophos_2"/>
    <property type="match status" value="1"/>
</dbReference>
<comment type="caution">
    <text evidence="4">The sequence shown here is derived from an EMBL/GenBank/DDBJ whole genome shotgun (WGS) entry which is preliminary data.</text>
</comment>
<evidence type="ECO:0000256" key="2">
    <source>
        <dbReference type="RuleBase" id="RU362039"/>
    </source>
</evidence>
<dbReference type="RefSeq" id="WP_114498149.1">
    <property type="nucleotide sequence ID" value="NZ_QPJW01000010.1"/>
</dbReference>
<evidence type="ECO:0000313" key="5">
    <source>
        <dbReference type="Proteomes" id="UP000253090"/>
    </source>
</evidence>
<keyword evidence="5" id="KW-1185">Reference proteome</keyword>
<dbReference type="GO" id="GO:0016787">
    <property type="term" value="F:hydrolase activity"/>
    <property type="evidence" value="ECO:0007669"/>
    <property type="project" value="UniProtKB-UniRule"/>
</dbReference>
<proteinExistence type="inferred from homology"/>